<sequence>MDCVLCRAFHNGVDGFCSRAPFEQSDFQSGLAIEALLHCRIISGKLKLMFPLELQSDLVHPVIGETLGDGAHETKKKGQGK</sequence>
<reference evidence="1 2" key="1">
    <citation type="journal article" date="2018" name="Sci. Adv.">
        <title>Multi-heme cytochromes provide a pathway for survival in energy-limited environments.</title>
        <authorList>
            <person name="Deng X."/>
            <person name="Dohmae N."/>
            <person name="Nealson K.H."/>
            <person name="Hashimoto K."/>
            <person name="Okamoto A."/>
        </authorList>
    </citation>
    <scope>NUCLEOTIDE SEQUENCE [LARGE SCALE GENOMIC DNA]</scope>
    <source>
        <strain evidence="1 2">IS5</strain>
    </source>
</reference>
<organism evidence="1 2">
    <name type="scientific">Desulfovibrio ferrophilus</name>
    <dbReference type="NCBI Taxonomy" id="241368"/>
    <lineage>
        <taxon>Bacteria</taxon>
        <taxon>Pseudomonadati</taxon>
        <taxon>Thermodesulfobacteriota</taxon>
        <taxon>Desulfovibrionia</taxon>
        <taxon>Desulfovibrionales</taxon>
        <taxon>Desulfovibrionaceae</taxon>
        <taxon>Desulfovibrio</taxon>
    </lineage>
</organism>
<dbReference type="Proteomes" id="UP000269883">
    <property type="component" value="Chromosome"/>
</dbReference>
<proteinExistence type="predicted"/>
<keyword evidence="2" id="KW-1185">Reference proteome</keyword>
<evidence type="ECO:0000313" key="2">
    <source>
        <dbReference type="Proteomes" id="UP000269883"/>
    </source>
</evidence>
<gene>
    <name evidence="1" type="ORF">DFE_0305</name>
</gene>
<evidence type="ECO:0000313" key="1">
    <source>
        <dbReference type="EMBL" id="BBD07031.1"/>
    </source>
</evidence>
<dbReference type="KEGG" id="dfl:DFE_0305"/>
<accession>A0A2Z6AUX4</accession>
<protein>
    <submittedName>
        <fullName evidence="1">Uncharacterized protein</fullName>
    </submittedName>
</protein>
<name>A0A2Z6AUX4_9BACT</name>
<dbReference type="EMBL" id="AP017378">
    <property type="protein sequence ID" value="BBD07031.1"/>
    <property type="molecule type" value="Genomic_DNA"/>
</dbReference>
<dbReference type="AlphaFoldDB" id="A0A2Z6AUX4"/>